<dbReference type="Proteomes" id="UP000031737">
    <property type="component" value="Unassembled WGS sequence"/>
</dbReference>
<sequence length="863" mass="96724">MLLRAPGREGRNRRLKKDAQSLFSLEIPSFDEKTGLLGSECIFPRSLAVDVAIENVLSQERGELRTKVSGVGIRRFLTEFQESRKIIYVYFWYIIAHIRRIHAEKTLIGRYVNLERVVRGAFPRYKAELLPIDQLEWILAKSVYSSPKLTRDSTTMLQEVVEEVPSFVPAVSNLPPRPRGSITVTDDGARTSHPTQSGRKSYQRSSRISMSNISVMEAASEKLLQDPNTLWRCTDAINAFRIIQLEVYELAEFAQRCFHRLAILFGQAFERLAEGKDDVMTAFMFIVPHVVYYVFVYCFPNDVVAGLFNAAMRVNLYRIFYFWCSGLVATYVRVNGWPRPPAAGKGVPLKSVERYAATPSVSQSTLALATLLSSKLSASPSDPREEVNSETLPPLLANFSNSPLCAALSGERVLALDDDSFENVDVEVANGHHRLMLEFRRYAKHVNYLLRELAERTEGMHRELARGSTSPPPTETGDNFVREVAAVERTGVQCPLAEKRAFFQDSTAPLSEGPMKSKSQESSQISKMLPSLAPHHRNNIDAARADNVERGLPAILPTFNTAKTRKATSTNSDCILSGFPLDRMAPHVKQYILHSTGEPVVKVPLPPLDGDLSTDDICGKEVTPSLVDRRPAMLCSRTVKMPLPFTSPFFQYYAGERLCANAMGDNNKAAAKVTTHGASNFIFPPSSLQTAGSSQDSVNSRTAVAPTSLTEALPRITTRKPSLPPTHGVSKSNNDNNISKSSNTKLMPLMFPHSTQKVINVMRIPLSNTHLRPLQFKNLTKEVARRQLAMERKMDFLSEREQVLRQQYIAESQQGIRRVHTLLAECRSDRLEMEVQRGLSNVKMKKSSLIKRRKQTRLEAINR</sequence>
<dbReference type="VEuPathDB" id="TriTrypDB:TRSC58_01256"/>
<gene>
    <name evidence="2" type="ORF">TRSC58_01256</name>
</gene>
<feature type="region of interest" description="Disordered" evidence="1">
    <location>
        <begin position="702"/>
        <end position="745"/>
    </location>
</feature>
<feature type="region of interest" description="Disordered" evidence="1">
    <location>
        <begin position="171"/>
        <end position="206"/>
    </location>
</feature>
<dbReference type="OrthoDB" id="267475at2759"/>
<feature type="compositionally biased region" description="Polar residues" evidence="1">
    <location>
        <begin position="192"/>
        <end position="206"/>
    </location>
</feature>
<evidence type="ECO:0000256" key="1">
    <source>
        <dbReference type="SAM" id="MobiDB-lite"/>
    </source>
</evidence>
<reference evidence="2 3" key="1">
    <citation type="submission" date="2013-07" db="EMBL/GenBank/DDBJ databases">
        <authorList>
            <person name="Stoco P.H."/>
            <person name="Wagner G."/>
            <person name="Gerber A."/>
            <person name="Zaha A."/>
            <person name="Thompson C."/>
            <person name="Bartholomeu D.C."/>
            <person name="Luckemeyer D.D."/>
            <person name="Bahia D."/>
            <person name="Loreto E."/>
            <person name="Prestes E.B."/>
            <person name="Lima F.M."/>
            <person name="Rodrigues-Luiz G."/>
            <person name="Vallejo G.A."/>
            <person name="Filho J.F."/>
            <person name="Monteiro K.M."/>
            <person name="Tyler K.M."/>
            <person name="de Almeida L.G."/>
            <person name="Ortiz M.F."/>
            <person name="Siervo M.A."/>
            <person name="de Moraes M.H."/>
            <person name="Cunha O.L."/>
            <person name="Mendonca-Neto R."/>
            <person name="Silva R."/>
            <person name="Teixeira S.M."/>
            <person name="Murta S.M."/>
            <person name="Sincero T.C."/>
            <person name="Mendes T.A."/>
            <person name="Urmenyi T.P."/>
            <person name="Silva V.G."/>
            <person name="da Rocha W.D."/>
            <person name="Andersson B."/>
            <person name="Romanha A.J."/>
            <person name="Steindel M."/>
            <person name="de Vasconcelos A.T."/>
            <person name="Grisard E.C."/>
        </authorList>
    </citation>
    <scope>NUCLEOTIDE SEQUENCE [LARGE SCALE GENOMIC DNA]</scope>
    <source>
        <strain evidence="2 3">SC58</strain>
    </source>
</reference>
<keyword evidence="3" id="KW-1185">Reference proteome</keyword>
<name>A0A061J6G0_TRYRA</name>
<proteinExistence type="predicted"/>
<evidence type="ECO:0000313" key="2">
    <source>
        <dbReference type="EMBL" id="ESL11003.1"/>
    </source>
</evidence>
<dbReference type="EMBL" id="AUPL01001256">
    <property type="protein sequence ID" value="ESL11003.1"/>
    <property type="molecule type" value="Genomic_DNA"/>
</dbReference>
<evidence type="ECO:0000313" key="3">
    <source>
        <dbReference type="Proteomes" id="UP000031737"/>
    </source>
</evidence>
<organism evidence="2 3">
    <name type="scientific">Trypanosoma rangeli SC58</name>
    <dbReference type="NCBI Taxonomy" id="429131"/>
    <lineage>
        <taxon>Eukaryota</taxon>
        <taxon>Discoba</taxon>
        <taxon>Euglenozoa</taxon>
        <taxon>Kinetoplastea</taxon>
        <taxon>Metakinetoplastina</taxon>
        <taxon>Trypanosomatida</taxon>
        <taxon>Trypanosomatidae</taxon>
        <taxon>Trypanosoma</taxon>
        <taxon>Herpetosoma</taxon>
    </lineage>
</organism>
<dbReference type="AlphaFoldDB" id="A0A061J6G0"/>
<comment type="caution">
    <text evidence="2">The sequence shown here is derived from an EMBL/GenBank/DDBJ whole genome shotgun (WGS) entry which is preliminary data.</text>
</comment>
<protein>
    <submittedName>
        <fullName evidence="2">Uncharacterized protein</fullName>
    </submittedName>
</protein>
<accession>A0A061J6G0</accession>
<feature type="compositionally biased region" description="Low complexity" evidence="1">
    <location>
        <begin position="730"/>
        <end position="743"/>
    </location>
</feature>